<evidence type="ECO:0000313" key="2">
    <source>
        <dbReference type="EMBL" id="GHA88488.1"/>
    </source>
</evidence>
<name>A0A8J3CPP3_9PROT</name>
<comment type="caution">
    <text evidence="2">The sequence shown here is derived from an EMBL/GenBank/DDBJ whole genome shotgun (WGS) entry which is preliminary data.</text>
</comment>
<feature type="chain" id="PRO_5035150421" description="DUF481 domain-containing protein" evidence="1">
    <location>
        <begin position="26"/>
        <end position="246"/>
    </location>
</feature>
<evidence type="ECO:0000313" key="3">
    <source>
        <dbReference type="Proteomes" id="UP000634004"/>
    </source>
</evidence>
<feature type="signal peptide" evidence="1">
    <location>
        <begin position="1"/>
        <end position="25"/>
    </location>
</feature>
<dbReference type="AlphaFoldDB" id="A0A8J3CPP3"/>
<reference evidence="2" key="1">
    <citation type="journal article" date="2014" name="Int. J. Syst. Evol. Microbiol.">
        <title>Complete genome sequence of Corynebacterium casei LMG S-19264T (=DSM 44701T), isolated from a smear-ripened cheese.</title>
        <authorList>
            <consortium name="US DOE Joint Genome Institute (JGI-PGF)"/>
            <person name="Walter F."/>
            <person name="Albersmeier A."/>
            <person name="Kalinowski J."/>
            <person name="Ruckert C."/>
        </authorList>
    </citation>
    <scope>NUCLEOTIDE SEQUENCE</scope>
    <source>
        <strain evidence="2">KCTC 32513</strain>
    </source>
</reference>
<gene>
    <name evidence="2" type="ORF">GCM10009069_09300</name>
</gene>
<dbReference type="Proteomes" id="UP000634004">
    <property type="component" value="Unassembled WGS sequence"/>
</dbReference>
<dbReference type="InterPro" id="IPR007433">
    <property type="entry name" value="DUF481"/>
</dbReference>
<dbReference type="EMBL" id="BMZH01000003">
    <property type="protein sequence ID" value="GHA88488.1"/>
    <property type="molecule type" value="Genomic_DNA"/>
</dbReference>
<reference evidence="2" key="2">
    <citation type="submission" date="2020-09" db="EMBL/GenBank/DDBJ databases">
        <authorList>
            <person name="Sun Q."/>
            <person name="Kim S."/>
        </authorList>
    </citation>
    <scope>NUCLEOTIDE SEQUENCE</scope>
    <source>
        <strain evidence="2">KCTC 32513</strain>
    </source>
</reference>
<sequence>MIKTISKTSLITVAALALLPLTAQAQIANGWSGEASLTGSKTTGNTDTTDVGLGLKLAKDGDVWRHKFNASADYGRASGTTNKQRFVLGYQIDRDISERLYAYANADYFSDDFGAFEDGYFLGTGLGYEVILPAPIGWNLEGGLGYRSQTPQSALGVAQNSTNELAARFGSDFKWTLNDNVSLYNDSELIYSKSDTNIWNEFGLTATLTGRLAARASFRVDHHSDVPVGRENTDTITRFGLVYTME</sequence>
<dbReference type="RefSeq" id="WP_189495936.1">
    <property type="nucleotide sequence ID" value="NZ_BMZH01000003.1"/>
</dbReference>
<proteinExistence type="predicted"/>
<evidence type="ECO:0000256" key="1">
    <source>
        <dbReference type="SAM" id="SignalP"/>
    </source>
</evidence>
<evidence type="ECO:0008006" key="4">
    <source>
        <dbReference type="Google" id="ProtNLM"/>
    </source>
</evidence>
<protein>
    <recommendedName>
        <fullName evidence="4">DUF481 domain-containing protein</fullName>
    </recommendedName>
</protein>
<organism evidence="2 3">
    <name type="scientific">Algimonas arctica</name>
    <dbReference type="NCBI Taxonomy" id="1479486"/>
    <lineage>
        <taxon>Bacteria</taxon>
        <taxon>Pseudomonadati</taxon>
        <taxon>Pseudomonadota</taxon>
        <taxon>Alphaproteobacteria</taxon>
        <taxon>Maricaulales</taxon>
        <taxon>Robiginitomaculaceae</taxon>
        <taxon>Algimonas</taxon>
    </lineage>
</organism>
<keyword evidence="1" id="KW-0732">Signal</keyword>
<keyword evidence="3" id="KW-1185">Reference proteome</keyword>
<dbReference type="Pfam" id="PF04338">
    <property type="entry name" value="DUF481"/>
    <property type="match status" value="1"/>
</dbReference>
<accession>A0A8J3CPP3</accession>